<reference evidence="1 2" key="1">
    <citation type="journal article" date="2015" name="Genome Announc.">
        <title>Expanding the biotechnology potential of lactobacilli through comparative genomics of 213 strains and associated genera.</title>
        <authorList>
            <person name="Sun Z."/>
            <person name="Harris H.M."/>
            <person name="McCann A."/>
            <person name="Guo C."/>
            <person name="Argimon S."/>
            <person name="Zhang W."/>
            <person name="Yang X."/>
            <person name="Jeffery I.B."/>
            <person name="Cooney J.C."/>
            <person name="Kagawa T.F."/>
            <person name="Liu W."/>
            <person name="Song Y."/>
            <person name="Salvetti E."/>
            <person name="Wrobel A."/>
            <person name="Rasinkangas P."/>
            <person name="Parkhill J."/>
            <person name="Rea M.C."/>
            <person name="O'Sullivan O."/>
            <person name="Ritari J."/>
            <person name="Douillard F.P."/>
            <person name="Paul Ross R."/>
            <person name="Yang R."/>
            <person name="Briner A.E."/>
            <person name="Felis G.E."/>
            <person name="de Vos W.M."/>
            <person name="Barrangou R."/>
            <person name="Klaenhammer T.R."/>
            <person name="Caufield P.W."/>
            <person name="Cui Y."/>
            <person name="Zhang H."/>
            <person name="O'Toole P.W."/>
        </authorList>
    </citation>
    <scope>NUCLEOTIDE SEQUENCE [LARGE SCALE GENOMIC DNA]</scope>
    <source>
        <strain evidence="1 2">DSM 20534</strain>
    </source>
</reference>
<gene>
    <name evidence="1" type="ORF">FC62_GL000964</name>
</gene>
<dbReference type="Proteomes" id="UP000050909">
    <property type="component" value="Unassembled WGS sequence"/>
</dbReference>
<sequence>MAEKLKIQGVNATLTVDEEHVRLERKKGPSILDYLGNPITEIAYVDLARVDLRRPNLFQPGYFRFVKKGEHVPEGVVSARKLTYNRQAIILDMAGSTNVLDLDKVNDFINERIRASQQQAPQATD</sequence>
<dbReference type="AlphaFoldDB" id="A0A0R1GWS0"/>
<accession>A0A0R1GWS0</accession>
<dbReference type="EMBL" id="AZCV01000002">
    <property type="protein sequence ID" value="KRK38185.1"/>
    <property type="molecule type" value="Genomic_DNA"/>
</dbReference>
<proteinExistence type="predicted"/>
<name>A0A0R1GWS0_9LACO</name>
<dbReference type="PATRIC" id="fig|1423722.3.peg.981"/>
<comment type="caution">
    <text evidence="1">The sequence shown here is derived from an EMBL/GenBank/DDBJ whole genome shotgun (WGS) entry which is preliminary data.</text>
</comment>
<evidence type="ECO:0000313" key="2">
    <source>
        <dbReference type="Proteomes" id="UP000050909"/>
    </source>
</evidence>
<keyword evidence="2" id="KW-1185">Reference proteome</keyword>
<protein>
    <submittedName>
        <fullName evidence="1">Uncharacterized protein</fullName>
    </submittedName>
</protein>
<dbReference type="RefSeq" id="WP_056945881.1">
    <property type="nucleotide sequence ID" value="NZ_AZCV01000002.1"/>
</dbReference>
<organism evidence="1 2">
    <name type="scientific">Amylolactobacillus amylotrophicus DSM 20534</name>
    <dbReference type="NCBI Taxonomy" id="1423722"/>
    <lineage>
        <taxon>Bacteria</taxon>
        <taxon>Bacillati</taxon>
        <taxon>Bacillota</taxon>
        <taxon>Bacilli</taxon>
        <taxon>Lactobacillales</taxon>
        <taxon>Lactobacillaceae</taxon>
        <taxon>Amylolactobacillus</taxon>
    </lineage>
</organism>
<evidence type="ECO:0000313" key="1">
    <source>
        <dbReference type="EMBL" id="KRK38185.1"/>
    </source>
</evidence>